<keyword evidence="5 9" id="KW-0732">Signal</keyword>
<dbReference type="GO" id="GO:0031731">
    <property type="term" value="F:CCR6 chemokine receptor binding"/>
    <property type="evidence" value="ECO:0007669"/>
    <property type="project" value="TreeGrafter"/>
</dbReference>
<dbReference type="SUPFAM" id="SSF57392">
    <property type="entry name" value="Defensin-like"/>
    <property type="match status" value="1"/>
</dbReference>
<evidence type="ECO:0000256" key="1">
    <source>
        <dbReference type="ARBA" id="ARBA00004613"/>
    </source>
</evidence>
<evidence type="ECO:0000313" key="11">
    <source>
        <dbReference type="Ensembl" id="ENSSHBP00005014867.1"/>
    </source>
</evidence>
<comment type="subcellular location">
    <subcellularLocation>
        <location evidence="1">Secreted</location>
    </subcellularLocation>
</comment>
<organism evidence="11 12">
    <name type="scientific">Strigops habroptila</name>
    <name type="common">Kakapo</name>
    <dbReference type="NCBI Taxonomy" id="2489341"/>
    <lineage>
        <taxon>Eukaryota</taxon>
        <taxon>Metazoa</taxon>
        <taxon>Chordata</taxon>
        <taxon>Craniata</taxon>
        <taxon>Vertebrata</taxon>
        <taxon>Euteleostomi</taxon>
        <taxon>Archelosauria</taxon>
        <taxon>Archosauria</taxon>
        <taxon>Dinosauria</taxon>
        <taxon>Saurischia</taxon>
        <taxon>Theropoda</taxon>
        <taxon>Coelurosauria</taxon>
        <taxon>Aves</taxon>
        <taxon>Neognathae</taxon>
        <taxon>Neoaves</taxon>
        <taxon>Telluraves</taxon>
        <taxon>Australaves</taxon>
        <taxon>Psittaciformes</taxon>
        <taxon>Psittacidae</taxon>
        <taxon>Strigops</taxon>
    </lineage>
</organism>
<dbReference type="InParanoid" id="A0A672UK67"/>
<evidence type="ECO:0000256" key="6">
    <source>
        <dbReference type="ARBA" id="ARBA00022940"/>
    </source>
</evidence>
<dbReference type="GeneTree" id="ENSGT00960000189777"/>
<dbReference type="GO" id="GO:0042742">
    <property type="term" value="P:defense response to bacterium"/>
    <property type="evidence" value="ECO:0007669"/>
    <property type="project" value="UniProtKB-KW"/>
</dbReference>
<feature type="domain" description="Beta-defensin-like" evidence="10">
    <location>
        <begin position="24"/>
        <end position="55"/>
    </location>
</feature>
<dbReference type="GO" id="GO:0060326">
    <property type="term" value="P:cell chemotaxis"/>
    <property type="evidence" value="ECO:0007669"/>
    <property type="project" value="TreeGrafter"/>
</dbReference>
<reference evidence="11" key="2">
    <citation type="submission" date="2025-08" db="UniProtKB">
        <authorList>
            <consortium name="Ensembl"/>
        </authorList>
    </citation>
    <scope>IDENTIFICATION</scope>
</reference>
<protein>
    <recommendedName>
        <fullName evidence="10">Beta-defensin-like domain-containing protein</fullName>
    </recommendedName>
</protein>
<dbReference type="Proteomes" id="UP000472266">
    <property type="component" value="Chromosome 7"/>
</dbReference>
<evidence type="ECO:0000259" key="10">
    <source>
        <dbReference type="Pfam" id="PF00711"/>
    </source>
</evidence>
<evidence type="ECO:0000256" key="2">
    <source>
        <dbReference type="ARBA" id="ARBA00007371"/>
    </source>
</evidence>
<dbReference type="Pfam" id="PF00711">
    <property type="entry name" value="Defensin_beta"/>
    <property type="match status" value="1"/>
</dbReference>
<dbReference type="InterPro" id="IPR001855">
    <property type="entry name" value="Defensin_beta-like"/>
</dbReference>
<dbReference type="PANTHER" id="PTHR20515">
    <property type="entry name" value="BETA-DEFENSIN"/>
    <property type="match status" value="1"/>
</dbReference>
<feature type="chain" id="PRO_5025366724" description="Beta-defensin-like domain-containing protein" evidence="9">
    <location>
        <begin position="21"/>
        <end position="56"/>
    </location>
</feature>
<evidence type="ECO:0000256" key="9">
    <source>
        <dbReference type="SAM" id="SignalP"/>
    </source>
</evidence>
<gene>
    <name evidence="11" type="primary">LOC115610113</name>
</gene>
<evidence type="ECO:0000256" key="4">
    <source>
        <dbReference type="ARBA" id="ARBA00022529"/>
    </source>
</evidence>
<evidence type="ECO:0000256" key="8">
    <source>
        <dbReference type="ARBA" id="ARBA00023157"/>
    </source>
</evidence>
<keyword evidence="12" id="KW-1185">Reference proteome</keyword>
<dbReference type="AlphaFoldDB" id="A0A672UK67"/>
<evidence type="ECO:0000256" key="7">
    <source>
        <dbReference type="ARBA" id="ARBA00023022"/>
    </source>
</evidence>
<reference evidence="11" key="3">
    <citation type="submission" date="2025-09" db="UniProtKB">
        <authorList>
            <consortium name="Ensembl"/>
        </authorList>
    </citation>
    <scope>IDENTIFICATION</scope>
</reference>
<reference evidence="11 12" key="1">
    <citation type="submission" date="2019-11" db="EMBL/GenBank/DDBJ databases">
        <title>Strigops habroptila (kakapo) genome, bStrHab1, primary haplotype, v2.</title>
        <authorList>
            <person name="Jarvis E.D."/>
            <person name="Howard J."/>
            <person name="Rhie A."/>
            <person name="Phillippy A."/>
            <person name="Korlach J."/>
            <person name="Digby A."/>
            <person name="Iorns D."/>
            <person name="Eason D."/>
            <person name="Robertson B."/>
            <person name="Raemaekers T."/>
            <person name="Howe K."/>
            <person name="Lewin H."/>
            <person name="Damas J."/>
            <person name="Hastie A."/>
            <person name="Tracey A."/>
            <person name="Chow W."/>
            <person name="Fedrigo O."/>
        </authorList>
    </citation>
    <scope>NUCLEOTIDE SEQUENCE [LARGE SCALE GENOMIC DNA]</scope>
</reference>
<dbReference type="Ensembl" id="ENSSHBT00005017834.1">
    <property type="protein sequence ID" value="ENSSHBP00005014867.1"/>
    <property type="gene ID" value="ENSSHBG00005013039.1"/>
</dbReference>
<keyword evidence="4" id="KW-0929">Antimicrobial</keyword>
<proteinExistence type="inferred from homology"/>
<keyword evidence="8" id="KW-1015">Disulfide bond</keyword>
<dbReference type="GO" id="GO:0042056">
    <property type="term" value="F:chemoattractant activity"/>
    <property type="evidence" value="ECO:0007669"/>
    <property type="project" value="TreeGrafter"/>
</dbReference>
<accession>A0A672UK67</accession>
<name>A0A672UK67_STRHB</name>
<dbReference type="GO" id="GO:0005615">
    <property type="term" value="C:extracellular space"/>
    <property type="evidence" value="ECO:0007669"/>
    <property type="project" value="TreeGrafter"/>
</dbReference>
<dbReference type="OMA" id="GCRFPYK"/>
<evidence type="ECO:0000313" key="12">
    <source>
        <dbReference type="Proteomes" id="UP000472266"/>
    </source>
</evidence>
<keyword evidence="3" id="KW-0964">Secreted</keyword>
<evidence type="ECO:0000256" key="3">
    <source>
        <dbReference type="ARBA" id="ARBA00022525"/>
    </source>
</evidence>
<dbReference type="PANTHER" id="PTHR20515:SF20">
    <property type="entry name" value="GALLINACIN-1-RELATED"/>
    <property type="match status" value="1"/>
</dbReference>
<keyword evidence="6" id="KW-0211">Defensin</keyword>
<evidence type="ECO:0000256" key="5">
    <source>
        <dbReference type="ARBA" id="ARBA00022729"/>
    </source>
</evidence>
<keyword evidence="7" id="KW-0044">Antibiotic</keyword>
<feature type="signal peptide" evidence="9">
    <location>
        <begin position="1"/>
        <end position="20"/>
    </location>
</feature>
<comment type="similarity">
    <text evidence="2">Belongs to the beta-defensin family.</text>
</comment>
<sequence length="56" mass="6176">MKILYLLFPLLLLLVQGAAGKAEKCIQKKGFCVLGGCRFPYKYAGTCSTFSHCCKL</sequence>
<dbReference type="FunCoup" id="A0A672UK67">
    <property type="interactions" value="7"/>
</dbReference>